<sequence length="262" mass="29345">MNFRLPQTRTIALGMVAIPALLVTKHALQTYLKLAQAPRRRIIEIDSIPDSLKDSVTRKTLANPRGHVSISDSRFMDIHGIGNAQSLSDETLLAAFVGGFFCGRVFAPERVLLGMAKLDFVNFSAIEKDSLPPPVWDSERLHGDRLPPLHTKLFGAFQVAHVELAEASPTAKTHQSSSSVDVVFGSDKTQFAGVHRFTIIREADKPDSVRVYHASMACNPTVNRRFQLETIFPLHKLHKLYAMWLFQEASVEVMRRIEAERC</sequence>
<dbReference type="EMBL" id="JAGPNK010000010">
    <property type="protein sequence ID" value="KAH7312214.1"/>
    <property type="molecule type" value="Genomic_DNA"/>
</dbReference>
<dbReference type="Proteomes" id="UP000813444">
    <property type="component" value="Unassembled WGS sequence"/>
</dbReference>
<organism evidence="1 2">
    <name type="scientific">Stachybotrys elegans</name>
    <dbReference type="NCBI Taxonomy" id="80388"/>
    <lineage>
        <taxon>Eukaryota</taxon>
        <taxon>Fungi</taxon>
        <taxon>Dikarya</taxon>
        <taxon>Ascomycota</taxon>
        <taxon>Pezizomycotina</taxon>
        <taxon>Sordariomycetes</taxon>
        <taxon>Hypocreomycetidae</taxon>
        <taxon>Hypocreales</taxon>
        <taxon>Stachybotryaceae</taxon>
        <taxon>Stachybotrys</taxon>
    </lineage>
</organism>
<proteinExistence type="predicted"/>
<evidence type="ECO:0000313" key="2">
    <source>
        <dbReference type="Proteomes" id="UP000813444"/>
    </source>
</evidence>
<name>A0A8K0WQ27_9HYPO</name>
<evidence type="ECO:0000313" key="1">
    <source>
        <dbReference type="EMBL" id="KAH7312214.1"/>
    </source>
</evidence>
<protein>
    <submittedName>
        <fullName evidence="1">Uncharacterized protein</fullName>
    </submittedName>
</protein>
<dbReference type="OrthoDB" id="3354680at2759"/>
<dbReference type="AlphaFoldDB" id="A0A8K0WQ27"/>
<comment type="caution">
    <text evidence="1">The sequence shown here is derived from an EMBL/GenBank/DDBJ whole genome shotgun (WGS) entry which is preliminary data.</text>
</comment>
<reference evidence="1" key="1">
    <citation type="journal article" date="2021" name="Nat. Commun.">
        <title>Genetic determinants of endophytism in the Arabidopsis root mycobiome.</title>
        <authorList>
            <person name="Mesny F."/>
            <person name="Miyauchi S."/>
            <person name="Thiergart T."/>
            <person name="Pickel B."/>
            <person name="Atanasova L."/>
            <person name="Karlsson M."/>
            <person name="Huettel B."/>
            <person name="Barry K.W."/>
            <person name="Haridas S."/>
            <person name="Chen C."/>
            <person name="Bauer D."/>
            <person name="Andreopoulos W."/>
            <person name="Pangilinan J."/>
            <person name="LaButti K."/>
            <person name="Riley R."/>
            <person name="Lipzen A."/>
            <person name="Clum A."/>
            <person name="Drula E."/>
            <person name="Henrissat B."/>
            <person name="Kohler A."/>
            <person name="Grigoriev I.V."/>
            <person name="Martin F.M."/>
            <person name="Hacquard S."/>
        </authorList>
    </citation>
    <scope>NUCLEOTIDE SEQUENCE</scope>
    <source>
        <strain evidence="1">MPI-CAGE-CH-0235</strain>
    </source>
</reference>
<accession>A0A8K0WQ27</accession>
<gene>
    <name evidence="1" type="ORF">B0I35DRAFT_436384</name>
</gene>
<keyword evidence="2" id="KW-1185">Reference proteome</keyword>